<dbReference type="STRING" id="4829.A0A163KJY8"/>
<protein>
    <recommendedName>
        <fullName evidence="4">Prefoldin subunit 4</fullName>
    </recommendedName>
</protein>
<keyword evidence="2 4" id="KW-0143">Chaperone</keyword>
<dbReference type="InterPro" id="IPR009053">
    <property type="entry name" value="Prefoldin"/>
</dbReference>
<evidence type="ECO:0000256" key="3">
    <source>
        <dbReference type="ARBA" id="ARBA00024667"/>
    </source>
</evidence>
<dbReference type="FunCoup" id="A0A163KJY8">
    <property type="interactions" value="489"/>
</dbReference>
<dbReference type="EMBL" id="LT554895">
    <property type="protein sequence ID" value="SAM08653.1"/>
    <property type="molecule type" value="Genomic_DNA"/>
</dbReference>
<organism evidence="6">
    <name type="scientific">Absidia glauca</name>
    <name type="common">Pin mould</name>
    <dbReference type="NCBI Taxonomy" id="4829"/>
    <lineage>
        <taxon>Eukaryota</taxon>
        <taxon>Fungi</taxon>
        <taxon>Fungi incertae sedis</taxon>
        <taxon>Mucoromycota</taxon>
        <taxon>Mucoromycotina</taxon>
        <taxon>Mucoromycetes</taxon>
        <taxon>Mucorales</taxon>
        <taxon>Cunninghamellaceae</taxon>
        <taxon>Absidia</taxon>
    </lineage>
</organism>
<evidence type="ECO:0000256" key="2">
    <source>
        <dbReference type="ARBA" id="ARBA00023186"/>
    </source>
</evidence>
<dbReference type="Pfam" id="PF01920">
    <property type="entry name" value="Prefoldin_2"/>
    <property type="match status" value="1"/>
</dbReference>
<dbReference type="AlphaFoldDB" id="A0A163KJY8"/>
<dbReference type="Gene3D" id="1.10.287.370">
    <property type="match status" value="1"/>
</dbReference>
<evidence type="ECO:0000313" key="7">
    <source>
        <dbReference type="Proteomes" id="UP000078561"/>
    </source>
</evidence>
<evidence type="ECO:0000256" key="5">
    <source>
        <dbReference type="SAM" id="Coils"/>
    </source>
</evidence>
<proteinExistence type="inferred from homology"/>
<evidence type="ECO:0000256" key="1">
    <source>
        <dbReference type="ARBA" id="ARBA00008045"/>
    </source>
</evidence>
<comment type="similarity">
    <text evidence="1 4">Belongs to the prefoldin subunit beta family.</text>
</comment>
<dbReference type="GO" id="GO:0016272">
    <property type="term" value="C:prefoldin complex"/>
    <property type="evidence" value="ECO:0007669"/>
    <property type="project" value="UniProtKB-UniRule"/>
</dbReference>
<accession>A0A163KJY8</accession>
<dbReference type="GO" id="GO:0051082">
    <property type="term" value="F:unfolded protein binding"/>
    <property type="evidence" value="ECO:0007669"/>
    <property type="project" value="InterPro"/>
</dbReference>
<dbReference type="OMA" id="KFGRAIN"/>
<dbReference type="FunFam" id="1.10.287.370:FF:000005">
    <property type="entry name" value="Prefoldin subunit 4"/>
    <property type="match status" value="1"/>
</dbReference>
<dbReference type="InterPro" id="IPR016661">
    <property type="entry name" value="PFDN4"/>
</dbReference>
<feature type="coiled-coil region" evidence="5">
    <location>
        <begin position="30"/>
        <end position="57"/>
    </location>
</feature>
<comment type="function">
    <text evidence="3 4">Binds specifically to cytosolic chaperonin (c-CPN) and transfers target proteins to it. Binds to nascent polypeptide chain and promotes folding in an environment in which there are many competing pathways for nonnative proteins.</text>
</comment>
<dbReference type="PANTHER" id="PTHR21100:SF9">
    <property type="entry name" value="PREFOLDIN SUBUNIT 4"/>
    <property type="match status" value="1"/>
</dbReference>
<gene>
    <name evidence="6" type="primary">ABSGL_14316.1 scaffold 14385</name>
</gene>
<dbReference type="GO" id="GO:0005737">
    <property type="term" value="C:cytoplasm"/>
    <property type="evidence" value="ECO:0007669"/>
    <property type="project" value="TreeGrafter"/>
</dbReference>
<feature type="coiled-coil region" evidence="5">
    <location>
        <begin position="87"/>
        <end position="121"/>
    </location>
</feature>
<keyword evidence="5" id="KW-0175">Coiled coil</keyword>
<dbReference type="OrthoDB" id="10250441at2759"/>
<dbReference type="CDD" id="cd23165">
    <property type="entry name" value="Prefoldin_4"/>
    <property type="match status" value="1"/>
</dbReference>
<dbReference type="PANTHER" id="PTHR21100">
    <property type="entry name" value="PREFOLDIN SUBUNIT 4"/>
    <property type="match status" value="1"/>
</dbReference>
<dbReference type="SUPFAM" id="SSF46579">
    <property type="entry name" value="Prefoldin"/>
    <property type="match status" value="1"/>
</dbReference>
<dbReference type="Proteomes" id="UP000078561">
    <property type="component" value="Unassembled WGS sequence"/>
</dbReference>
<sequence>MSNIRMLNPKDEADSEVEVSWADQQQINAFSKLNAKIDDFEEQHAKLKQEKEYLDDVAMELELADEDEPVRHKVGDAFVHIPVSEAMERVEKDSAKLGLALEDIESEINSTQEKMTELKKSLYAKFGNAINLERD</sequence>
<dbReference type="GO" id="GO:0006457">
    <property type="term" value="P:protein folding"/>
    <property type="evidence" value="ECO:0007669"/>
    <property type="project" value="UniProtKB-UniRule"/>
</dbReference>
<name>A0A163KJY8_ABSGL</name>
<reference evidence="6" key="1">
    <citation type="submission" date="2016-04" db="EMBL/GenBank/DDBJ databases">
        <authorList>
            <person name="Evans L.H."/>
            <person name="Alamgir A."/>
            <person name="Owens N."/>
            <person name="Weber N.D."/>
            <person name="Virtaneva K."/>
            <person name="Barbian K."/>
            <person name="Babar A."/>
            <person name="Rosenke K."/>
        </authorList>
    </citation>
    <scope>NUCLEOTIDE SEQUENCE [LARGE SCALE GENOMIC DNA]</scope>
    <source>
        <strain evidence="6">CBS 101.48</strain>
    </source>
</reference>
<dbReference type="InterPro" id="IPR002777">
    <property type="entry name" value="PFD_beta-like"/>
</dbReference>
<dbReference type="InParanoid" id="A0A163KJY8"/>
<dbReference type="PIRSF" id="PIRSF016477">
    <property type="entry name" value="Prefoldin_subunit_4"/>
    <property type="match status" value="1"/>
</dbReference>
<evidence type="ECO:0000256" key="4">
    <source>
        <dbReference type="PIRNR" id="PIRNR016477"/>
    </source>
</evidence>
<keyword evidence="7" id="KW-1185">Reference proteome</keyword>
<evidence type="ECO:0000313" key="6">
    <source>
        <dbReference type="EMBL" id="SAM08653.1"/>
    </source>
</evidence>
<comment type="subunit">
    <text evidence="4">Heterohexamer of two PFD-alpha type and four PFD-beta type subunits.</text>
</comment>